<name>A0A225WT32_9STRA</name>
<dbReference type="AlphaFoldDB" id="A0A225WT32"/>
<accession>A0A225WT32</accession>
<dbReference type="Proteomes" id="UP000198211">
    <property type="component" value="Unassembled WGS sequence"/>
</dbReference>
<proteinExistence type="predicted"/>
<comment type="caution">
    <text evidence="1">The sequence shown here is derived from an EMBL/GenBank/DDBJ whole genome shotgun (WGS) entry which is preliminary data.</text>
</comment>
<evidence type="ECO:0000313" key="1">
    <source>
        <dbReference type="EMBL" id="OWZ20782.1"/>
    </source>
</evidence>
<gene>
    <name evidence="1" type="ORF">PHMEG_0004756</name>
</gene>
<sequence>MAGNRDLLWCQDSFVDSGSSRKQHWRNAGSVKHECIVSSIINDHRPLLHFSQVGARTIPPTHVLDGNCFDEEIQARKHMTKKEVKTVQGHQFSIPPDIAGPEQTIPSYYSGNMDGSNTGAFAVKWRMPCNLSLEPSAILSIVVRRIHGEKQPISAPELVRDYHRSKGDVDIHDQLRL</sequence>
<dbReference type="EMBL" id="NBNE01000290">
    <property type="protein sequence ID" value="OWZ20782.1"/>
    <property type="molecule type" value="Genomic_DNA"/>
</dbReference>
<keyword evidence="2" id="KW-1185">Reference proteome</keyword>
<evidence type="ECO:0000313" key="2">
    <source>
        <dbReference type="Proteomes" id="UP000198211"/>
    </source>
</evidence>
<reference evidence="2" key="1">
    <citation type="submission" date="2017-03" db="EMBL/GenBank/DDBJ databases">
        <title>Phytopthora megakarya and P. palmivora, two closely related causual agents of cacao black pod achieved similar genome size and gene model numbers by different mechanisms.</title>
        <authorList>
            <person name="Ali S."/>
            <person name="Shao J."/>
            <person name="Larry D.J."/>
            <person name="Kronmiller B."/>
            <person name="Shen D."/>
            <person name="Strem M.D."/>
            <person name="Melnick R.L."/>
            <person name="Guiltinan M.J."/>
            <person name="Tyler B.M."/>
            <person name="Meinhardt L.W."/>
            <person name="Bailey B.A."/>
        </authorList>
    </citation>
    <scope>NUCLEOTIDE SEQUENCE [LARGE SCALE GENOMIC DNA]</scope>
    <source>
        <strain evidence="2">zdho120</strain>
    </source>
</reference>
<organism evidence="1 2">
    <name type="scientific">Phytophthora megakarya</name>
    <dbReference type="NCBI Taxonomy" id="4795"/>
    <lineage>
        <taxon>Eukaryota</taxon>
        <taxon>Sar</taxon>
        <taxon>Stramenopiles</taxon>
        <taxon>Oomycota</taxon>
        <taxon>Peronosporomycetes</taxon>
        <taxon>Peronosporales</taxon>
        <taxon>Peronosporaceae</taxon>
        <taxon>Phytophthora</taxon>
    </lineage>
</organism>
<protein>
    <submittedName>
        <fullName evidence="1">Uncharacterized protein</fullName>
    </submittedName>
</protein>
<dbReference type="OrthoDB" id="117306at2759"/>